<evidence type="ECO:0000256" key="2">
    <source>
        <dbReference type="ARBA" id="ARBA00004514"/>
    </source>
</evidence>
<dbReference type="AlphaFoldDB" id="A0A7R9CBH0"/>
<evidence type="ECO:0000256" key="10">
    <source>
        <dbReference type="ARBA" id="ARBA00032565"/>
    </source>
</evidence>
<keyword evidence="3" id="KW-0813">Transport</keyword>
<dbReference type="SUPFAM" id="SSF50978">
    <property type="entry name" value="WD40 repeat-like"/>
    <property type="match status" value="1"/>
</dbReference>
<dbReference type="Pfam" id="PF00400">
    <property type="entry name" value="WD40"/>
    <property type="match status" value="3"/>
</dbReference>
<reference evidence="13" key="1">
    <citation type="submission" date="2020-11" db="EMBL/GenBank/DDBJ databases">
        <authorList>
            <person name="Tran Van P."/>
        </authorList>
    </citation>
    <scope>NUCLEOTIDE SEQUENCE</scope>
</reference>
<comment type="subcellular location">
    <subcellularLocation>
        <location evidence="2">Cytoplasm</location>
        <location evidence="2">Cytosol</location>
    </subcellularLocation>
    <subcellularLocation>
        <location evidence="1">Peroxisome matrix</location>
    </subcellularLocation>
</comment>
<keyword evidence="6" id="KW-0677">Repeat</keyword>
<dbReference type="PROSITE" id="PS00678">
    <property type="entry name" value="WD_REPEATS_1"/>
    <property type="match status" value="2"/>
</dbReference>
<evidence type="ECO:0000256" key="5">
    <source>
        <dbReference type="ARBA" id="ARBA00022574"/>
    </source>
</evidence>
<feature type="repeat" description="WD" evidence="11">
    <location>
        <begin position="320"/>
        <end position="362"/>
    </location>
</feature>
<dbReference type="InterPro" id="IPR020472">
    <property type="entry name" value="WD40_PAC1"/>
</dbReference>
<feature type="repeat" description="WD" evidence="11">
    <location>
        <begin position="174"/>
        <end position="217"/>
    </location>
</feature>
<feature type="repeat" description="WD" evidence="11">
    <location>
        <begin position="276"/>
        <end position="312"/>
    </location>
</feature>
<keyword evidence="4" id="KW-0963">Cytoplasm</keyword>
<dbReference type="InterPro" id="IPR036322">
    <property type="entry name" value="WD40_repeat_dom_sf"/>
</dbReference>
<evidence type="ECO:0000256" key="12">
    <source>
        <dbReference type="SAM" id="MobiDB-lite"/>
    </source>
</evidence>
<evidence type="ECO:0000256" key="3">
    <source>
        <dbReference type="ARBA" id="ARBA00022448"/>
    </source>
</evidence>
<evidence type="ECO:0000256" key="7">
    <source>
        <dbReference type="ARBA" id="ARBA00022927"/>
    </source>
</evidence>
<dbReference type="PROSITE" id="PS50294">
    <property type="entry name" value="WD_REPEATS_REGION"/>
    <property type="match status" value="2"/>
</dbReference>
<evidence type="ECO:0000313" key="13">
    <source>
        <dbReference type="EMBL" id="CAD7392255.1"/>
    </source>
</evidence>
<name>A0A7R9CBH0_TIMCR</name>
<comment type="similarity">
    <text evidence="9">Belongs to the WD repeat peroxin-7 family.</text>
</comment>
<dbReference type="InterPro" id="IPR019775">
    <property type="entry name" value="WD40_repeat_CS"/>
</dbReference>
<keyword evidence="8" id="KW-0576">Peroxisome</keyword>
<evidence type="ECO:0000256" key="9">
    <source>
        <dbReference type="ARBA" id="ARBA00024017"/>
    </source>
</evidence>
<proteinExistence type="inferred from homology"/>
<dbReference type="GO" id="GO:0005053">
    <property type="term" value="F:peroxisome matrix targeting signal-2 binding"/>
    <property type="evidence" value="ECO:0007669"/>
    <property type="project" value="InterPro"/>
</dbReference>
<dbReference type="GO" id="GO:0016558">
    <property type="term" value="P:protein import into peroxisome matrix"/>
    <property type="evidence" value="ECO:0007669"/>
    <property type="project" value="InterPro"/>
</dbReference>
<dbReference type="GO" id="GO:0005782">
    <property type="term" value="C:peroxisomal matrix"/>
    <property type="evidence" value="ECO:0007669"/>
    <property type="project" value="UniProtKB-SubCell"/>
</dbReference>
<organism evidence="13">
    <name type="scientific">Timema cristinae</name>
    <name type="common">Walking stick</name>
    <dbReference type="NCBI Taxonomy" id="61476"/>
    <lineage>
        <taxon>Eukaryota</taxon>
        <taxon>Metazoa</taxon>
        <taxon>Ecdysozoa</taxon>
        <taxon>Arthropoda</taxon>
        <taxon>Hexapoda</taxon>
        <taxon>Insecta</taxon>
        <taxon>Pterygota</taxon>
        <taxon>Neoptera</taxon>
        <taxon>Polyneoptera</taxon>
        <taxon>Phasmatodea</taxon>
        <taxon>Timematodea</taxon>
        <taxon>Timematoidea</taxon>
        <taxon>Timematidae</taxon>
        <taxon>Timema</taxon>
    </lineage>
</organism>
<dbReference type="EMBL" id="OC316514">
    <property type="protein sequence ID" value="CAD7392255.1"/>
    <property type="molecule type" value="Genomic_DNA"/>
</dbReference>
<dbReference type="PANTHER" id="PTHR46027:SF1">
    <property type="entry name" value="PEROXISOMAL TARGETING SIGNAL 2 RECEPTOR"/>
    <property type="match status" value="1"/>
</dbReference>
<dbReference type="InterPro" id="IPR015943">
    <property type="entry name" value="WD40/YVTN_repeat-like_dom_sf"/>
</dbReference>
<evidence type="ECO:0000256" key="1">
    <source>
        <dbReference type="ARBA" id="ARBA00004253"/>
    </source>
</evidence>
<accession>A0A7R9CBH0</accession>
<dbReference type="GO" id="GO:0005829">
    <property type="term" value="C:cytosol"/>
    <property type="evidence" value="ECO:0007669"/>
    <property type="project" value="UniProtKB-SubCell"/>
</dbReference>
<feature type="region of interest" description="Disordered" evidence="12">
    <location>
        <begin position="1"/>
        <end position="29"/>
    </location>
</feature>
<dbReference type="Gene3D" id="2.130.10.10">
    <property type="entry name" value="YVTN repeat-like/Quinoprotein amine dehydrogenase"/>
    <property type="match status" value="1"/>
</dbReference>
<dbReference type="PANTHER" id="PTHR46027">
    <property type="entry name" value="PEROXISOMAL TARGETING SIGNAL 2 RECEPTOR"/>
    <property type="match status" value="1"/>
</dbReference>
<protein>
    <recommendedName>
        <fullName evidence="10">Peroxin-7</fullName>
    </recommendedName>
</protein>
<evidence type="ECO:0000256" key="8">
    <source>
        <dbReference type="ARBA" id="ARBA00023140"/>
    </source>
</evidence>
<dbReference type="PRINTS" id="PR00320">
    <property type="entry name" value="GPROTEINBRPT"/>
</dbReference>
<dbReference type="PROSITE" id="PS50082">
    <property type="entry name" value="WD_REPEATS_2"/>
    <property type="match status" value="3"/>
</dbReference>
<evidence type="ECO:0000256" key="11">
    <source>
        <dbReference type="PROSITE-ProRule" id="PRU00221"/>
    </source>
</evidence>
<sequence>MAVLIGNQLPPTPSSYVSDESFPHNPDRCPERSRCDQVGDWANASQEPRNSYVGYNCFSGAEMTRTQDLCPDVSMPTFLTPNRHGYSVRFSPFQAERLVCATSQYFGLAGGGTLFLLEVTPEGNLVELDTFQWGDGLFDVVWSETDANVVVSASGDGVLQLWNVSCPQLAPQTFKEHKKEVYSVDWSQTRQEQFVLSASWDCSVKLWDPNRPNSLATFLGHSQLVYNAMWSPHVPACFASVSGLLALSYDSNIKHAGDGALKIWNSHIPQRATMTLRAHDAEVLSLDWCKYDQNILATGASDGLIRGWDLRNFSSPVFELKGCDYAVRRVKFSPHHVSVLASVSYDFTTRIWDFKTSPDALETVKHHSEFVYGLDFNTHVSGQIADCGWDSLVHVFNPRAFSALPPSNAK</sequence>
<gene>
    <name evidence="13" type="ORF">TCEB3V08_LOCUS289</name>
</gene>
<evidence type="ECO:0000256" key="6">
    <source>
        <dbReference type="ARBA" id="ARBA00022737"/>
    </source>
</evidence>
<keyword evidence="5 11" id="KW-0853">WD repeat</keyword>
<dbReference type="SMART" id="SM00320">
    <property type="entry name" value="WD40"/>
    <property type="match status" value="6"/>
</dbReference>
<evidence type="ECO:0000256" key="4">
    <source>
        <dbReference type="ARBA" id="ARBA00022490"/>
    </source>
</evidence>
<dbReference type="InterPro" id="IPR044536">
    <property type="entry name" value="PEX7"/>
</dbReference>
<keyword evidence="7" id="KW-0653">Protein transport</keyword>
<dbReference type="InterPro" id="IPR001680">
    <property type="entry name" value="WD40_rpt"/>
</dbReference>